<name>A0A4Y8CLF9_9HELO</name>
<evidence type="ECO:0000259" key="1">
    <source>
        <dbReference type="Pfam" id="PF06985"/>
    </source>
</evidence>
<dbReference type="AlphaFoldDB" id="A0A4Y8CLF9"/>
<protein>
    <recommendedName>
        <fullName evidence="1">Heterokaryon incompatibility domain-containing protein</fullName>
    </recommendedName>
</protein>
<organism evidence="2 3">
    <name type="scientific">Botryotinia calthae</name>
    <dbReference type="NCBI Taxonomy" id="38488"/>
    <lineage>
        <taxon>Eukaryota</taxon>
        <taxon>Fungi</taxon>
        <taxon>Dikarya</taxon>
        <taxon>Ascomycota</taxon>
        <taxon>Pezizomycotina</taxon>
        <taxon>Leotiomycetes</taxon>
        <taxon>Helotiales</taxon>
        <taxon>Sclerotiniaceae</taxon>
        <taxon>Botryotinia</taxon>
    </lineage>
</organism>
<dbReference type="STRING" id="38488.A0A4Y8CLF9"/>
<keyword evidence="3" id="KW-1185">Reference proteome</keyword>
<dbReference type="OrthoDB" id="2958217at2759"/>
<sequence length="473" mass="54015">MKTFHHAIAICQKLGLEYIWIDSLCIIQDSQDDWRQQASLMGRVYKYSQCTITATAAENDTVGCFFNRDVNSCLPSRVKIVQNSIYFPDSTKDHTSDSKPKSENSESVDLTSFYDFHEGHTWNDIINAPAQSRSWIFQERFLSPRVLHFSNRQIFWECTELQASESYPFGMPKYENKSQNFKTYNPFQYQGQLPIGINCETETSSQKCRRLDTAFRIWTEAVHTYSRGKLTKGSDKLVAISAVARELHPLIRARYLAGLWEIGLVLQLVWWSCHPAVPSTVYRAPSWSWASIDGEVIFADLKVLDSYNSLVEILEVVINLVGEDDFGQVQGGHLNLLGQTIYLEVLDDDEESELGTFLVNGELTSATILGNSSNMRAKVSTSQLCCVPLYLRSSGEQFRIYGLTLECVNVTNNEYRRVGMFGYTGLIPFKIMYTEEYSIQDPFQSIVGNFEHTEDGSPVFRRDSRNFKEITIK</sequence>
<dbReference type="EMBL" id="PHWZ01000524">
    <property type="protein sequence ID" value="TEY37192.1"/>
    <property type="molecule type" value="Genomic_DNA"/>
</dbReference>
<gene>
    <name evidence="2" type="ORF">BOTCAL_0525g00060</name>
</gene>
<dbReference type="InterPro" id="IPR010730">
    <property type="entry name" value="HET"/>
</dbReference>
<dbReference type="PANTHER" id="PTHR33112:SF16">
    <property type="entry name" value="HETEROKARYON INCOMPATIBILITY DOMAIN-CONTAINING PROTEIN"/>
    <property type="match status" value="1"/>
</dbReference>
<comment type="caution">
    <text evidence="2">The sequence shown here is derived from an EMBL/GenBank/DDBJ whole genome shotgun (WGS) entry which is preliminary data.</text>
</comment>
<accession>A0A4Y8CLF9</accession>
<dbReference type="PANTHER" id="PTHR33112">
    <property type="entry name" value="DOMAIN PROTEIN, PUTATIVE-RELATED"/>
    <property type="match status" value="1"/>
</dbReference>
<evidence type="ECO:0000313" key="3">
    <source>
        <dbReference type="Proteomes" id="UP000297299"/>
    </source>
</evidence>
<reference evidence="2 3" key="1">
    <citation type="submission" date="2017-11" db="EMBL/GenBank/DDBJ databases">
        <title>Comparative genomics of Botrytis spp.</title>
        <authorList>
            <person name="Valero-Jimenez C.A."/>
            <person name="Tapia P."/>
            <person name="Veloso J."/>
            <person name="Silva-Moreno E."/>
            <person name="Staats M."/>
            <person name="Valdes J.H."/>
            <person name="Van Kan J.A.L."/>
        </authorList>
    </citation>
    <scope>NUCLEOTIDE SEQUENCE [LARGE SCALE GENOMIC DNA]</scope>
    <source>
        <strain evidence="2 3">MUCL2830</strain>
    </source>
</reference>
<dbReference type="Pfam" id="PF06985">
    <property type="entry name" value="HET"/>
    <property type="match status" value="1"/>
</dbReference>
<feature type="domain" description="Heterokaryon incompatibility" evidence="1">
    <location>
        <begin position="2"/>
        <end position="139"/>
    </location>
</feature>
<proteinExistence type="predicted"/>
<dbReference type="Proteomes" id="UP000297299">
    <property type="component" value="Unassembled WGS sequence"/>
</dbReference>
<evidence type="ECO:0000313" key="2">
    <source>
        <dbReference type="EMBL" id="TEY37192.1"/>
    </source>
</evidence>